<feature type="domain" description="Major facilitator superfamily (MFS) profile" evidence="5">
    <location>
        <begin position="1"/>
        <end position="379"/>
    </location>
</feature>
<accession>A0ABX3UQR0</accession>
<feature type="transmembrane region" description="Helical" evidence="4">
    <location>
        <begin position="196"/>
        <end position="221"/>
    </location>
</feature>
<evidence type="ECO:0000313" key="6">
    <source>
        <dbReference type="EMBL" id="ORM98526.1"/>
    </source>
</evidence>
<dbReference type="InterPro" id="IPR020846">
    <property type="entry name" value="MFS_dom"/>
</dbReference>
<dbReference type="SUPFAM" id="SSF103473">
    <property type="entry name" value="MFS general substrate transporter"/>
    <property type="match status" value="1"/>
</dbReference>
<protein>
    <submittedName>
        <fullName evidence="6">MFS transporter</fullName>
    </submittedName>
</protein>
<feature type="transmembrane region" description="Helical" evidence="4">
    <location>
        <begin position="155"/>
        <end position="175"/>
    </location>
</feature>
<proteinExistence type="predicted"/>
<dbReference type="EMBL" id="MLJJ01000021">
    <property type="protein sequence ID" value="ORM98526.1"/>
    <property type="molecule type" value="Genomic_DNA"/>
</dbReference>
<evidence type="ECO:0000256" key="2">
    <source>
        <dbReference type="ARBA" id="ARBA00022989"/>
    </source>
</evidence>
<feature type="transmembrane region" description="Helical" evidence="4">
    <location>
        <begin position="125"/>
        <end position="143"/>
    </location>
</feature>
<dbReference type="CDD" id="cd17324">
    <property type="entry name" value="MFS_NepI_like"/>
    <property type="match status" value="1"/>
</dbReference>
<comment type="caution">
    <text evidence="6">The sequence shown here is derived from an EMBL/GenBank/DDBJ whole genome shotgun (WGS) entry which is preliminary data.</text>
</comment>
<dbReference type="PROSITE" id="PS50850">
    <property type="entry name" value="MFS"/>
    <property type="match status" value="1"/>
</dbReference>
<feature type="transmembrane region" description="Helical" evidence="4">
    <location>
        <begin position="92"/>
        <end position="113"/>
    </location>
</feature>
<dbReference type="PANTHER" id="PTHR42910">
    <property type="entry name" value="TRANSPORTER SCO4007-RELATED"/>
    <property type="match status" value="1"/>
</dbReference>
<keyword evidence="3 4" id="KW-0472">Membrane</keyword>
<evidence type="ECO:0000256" key="1">
    <source>
        <dbReference type="ARBA" id="ARBA00022692"/>
    </source>
</evidence>
<keyword evidence="2 4" id="KW-1133">Transmembrane helix</keyword>
<evidence type="ECO:0000256" key="4">
    <source>
        <dbReference type="SAM" id="Phobius"/>
    </source>
</evidence>
<dbReference type="Pfam" id="PF07690">
    <property type="entry name" value="MFS_1"/>
    <property type="match status" value="1"/>
</dbReference>
<keyword evidence="1 4" id="KW-0812">Transmembrane</keyword>
<evidence type="ECO:0000256" key="3">
    <source>
        <dbReference type="ARBA" id="ARBA00023136"/>
    </source>
</evidence>
<dbReference type="Proteomes" id="UP000193785">
    <property type="component" value="Unassembled WGS sequence"/>
</dbReference>
<evidence type="ECO:0000313" key="7">
    <source>
        <dbReference type="Proteomes" id="UP000193785"/>
    </source>
</evidence>
<feature type="transmembrane region" description="Helical" evidence="4">
    <location>
        <begin position="292"/>
        <end position="311"/>
    </location>
</feature>
<organism evidence="6 7">
    <name type="scientific">Pantoea septica</name>
    <dbReference type="NCBI Taxonomy" id="472695"/>
    <lineage>
        <taxon>Bacteria</taxon>
        <taxon>Pseudomonadati</taxon>
        <taxon>Pseudomonadota</taxon>
        <taxon>Gammaproteobacteria</taxon>
        <taxon>Enterobacterales</taxon>
        <taxon>Erwiniaceae</taxon>
        <taxon>Pantoea</taxon>
    </lineage>
</organism>
<name>A0ABX3UQR0_9GAMM</name>
<gene>
    <name evidence="6" type="ORF">HA46_12670</name>
</gene>
<feature type="transmembrane region" description="Helical" evidence="4">
    <location>
        <begin position="331"/>
        <end position="350"/>
    </location>
</feature>
<evidence type="ECO:0000259" key="5">
    <source>
        <dbReference type="PROSITE" id="PS50850"/>
    </source>
</evidence>
<feature type="transmembrane region" description="Helical" evidence="4">
    <location>
        <begin position="266"/>
        <end position="286"/>
    </location>
</feature>
<dbReference type="InterPro" id="IPR011701">
    <property type="entry name" value="MFS"/>
</dbReference>
<dbReference type="InterPro" id="IPR036259">
    <property type="entry name" value="MFS_trans_sf"/>
</dbReference>
<dbReference type="Gene3D" id="1.20.1250.20">
    <property type="entry name" value="MFS general substrate transporter like domains"/>
    <property type="match status" value="1"/>
</dbReference>
<feature type="transmembrane region" description="Helical" evidence="4">
    <location>
        <begin position="38"/>
        <end position="56"/>
    </location>
</feature>
<feature type="transmembrane region" description="Helical" evidence="4">
    <location>
        <begin position="356"/>
        <end position="375"/>
    </location>
</feature>
<keyword evidence="7" id="KW-1185">Reference proteome</keyword>
<reference evidence="6 7" key="1">
    <citation type="journal article" date="2017" name="Antonie Van Leeuwenhoek">
        <title>Phylogenomic resolution of the bacterial genus Pantoea and its relationship with Erwinia and Tatumella.</title>
        <authorList>
            <person name="Palmer M."/>
            <person name="Steenkamp E.T."/>
            <person name="Coetzee M.P."/>
            <person name="Chan W.Y."/>
            <person name="van Zyl E."/>
            <person name="De Maayer P."/>
            <person name="Coutinho T.A."/>
            <person name="Blom J."/>
            <person name="Smits T.H."/>
            <person name="Duffy B."/>
            <person name="Venter S.N."/>
        </authorList>
    </citation>
    <scope>NUCLEOTIDE SEQUENCE [LARGE SCALE GENOMIC DNA]</scope>
    <source>
        <strain evidence="6 7">LMG 5345</strain>
    </source>
</reference>
<dbReference type="PANTHER" id="PTHR42910:SF1">
    <property type="entry name" value="MAJOR FACILITATOR SUPERFAMILY (MFS) PROFILE DOMAIN-CONTAINING PROTEIN"/>
    <property type="match status" value="1"/>
</dbReference>
<feature type="transmembrane region" description="Helical" evidence="4">
    <location>
        <begin position="233"/>
        <end position="254"/>
    </location>
</feature>
<sequence length="383" mass="40268">MLIRLFAITGGVAVGNLYTAQPLLNDIALSFGAPPDSASMLITFTQLGYATGILLLVPLGDIRNRRRLIPAILFLSALSLCLTAVAPSMPLLMAAMALTGLTTVAGQLLTPFAGDLASPSQLGKVLGTIISGMLIGILLSRTVSGVIADFLGWRAVYFIAAGGALILAFLMLRMLPADVPRQHLSYRELMRSLLSTIAESAAVRITLLIAACGFLVFTLFWTSLTFLLSSAPYSYTVSQIGLTGLAGLAGALMARRAGILHDRGHSVMATGLALLLALVAIGVAAWGRNSLYLIILAIILIDIAVQTLNVLHQTRIISINPAMRSRLSTIFVVSNFIGAAVGSALAGILWHAGGWSAVMTGAAGFLALALAIWFMNRDALKLK</sequence>
<feature type="transmembrane region" description="Helical" evidence="4">
    <location>
        <begin position="68"/>
        <end position="86"/>
    </location>
</feature>